<dbReference type="PANTHER" id="PTHR10098:SF108">
    <property type="entry name" value="TETRATRICOPEPTIDE REPEAT PROTEIN 28"/>
    <property type="match status" value="1"/>
</dbReference>
<dbReference type="PROSITE" id="PS50005">
    <property type="entry name" value="TPR"/>
    <property type="match status" value="4"/>
</dbReference>
<dbReference type="InterPro" id="IPR019734">
    <property type="entry name" value="TPR_rpt"/>
</dbReference>
<feature type="region of interest" description="Disordered" evidence="2">
    <location>
        <begin position="363"/>
        <end position="388"/>
    </location>
</feature>
<dbReference type="Proteomes" id="UP001525961">
    <property type="component" value="Unassembled WGS sequence"/>
</dbReference>
<keyword evidence="1" id="KW-0802">TPR repeat</keyword>
<evidence type="ECO:0000256" key="1">
    <source>
        <dbReference type="PROSITE-ProRule" id="PRU00339"/>
    </source>
</evidence>
<evidence type="ECO:0000256" key="2">
    <source>
        <dbReference type="SAM" id="MobiDB-lite"/>
    </source>
</evidence>
<protein>
    <submittedName>
        <fullName evidence="4">CHAT domain-containing protein</fullName>
    </submittedName>
</protein>
<feature type="repeat" description="TPR" evidence="1">
    <location>
        <begin position="3"/>
        <end position="36"/>
    </location>
</feature>
<feature type="compositionally biased region" description="Basic and acidic residues" evidence="2">
    <location>
        <begin position="363"/>
        <end position="378"/>
    </location>
</feature>
<dbReference type="Pfam" id="PF13424">
    <property type="entry name" value="TPR_12"/>
    <property type="match status" value="2"/>
</dbReference>
<dbReference type="InterPro" id="IPR011990">
    <property type="entry name" value="TPR-like_helical_dom_sf"/>
</dbReference>
<dbReference type="Pfam" id="PF13176">
    <property type="entry name" value="TPR_7"/>
    <property type="match status" value="1"/>
</dbReference>
<evidence type="ECO:0000259" key="3">
    <source>
        <dbReference type="Pfam" id="PF12770"/>
    </source>
</evidence>
<comment type="caution">
    <text evidence="4">The sequence shown here is derived from an EMBL/GenBank/DDBJ whole genome shotgun (WGS) entry which is preliminary data.</text>
</comment>
<name>A0ABT2NBC5_9CYAN</name>
<dbReference type="Gene3D" id="1.25.40.10">
    <property type="entry name" value="Tetratricopeptide repeat domain"/>
    <property type="match status" value="2"/>
</dbReference>
<reference evidence="4 5" key="1">
    <citation type="journal article" date="2022" name="Front. Microbiol.">
        <title>High genomic differentiation and limited gene flow indicate recent cryptic speciation within the genus Laspinema (cyanobacteria).</title>
        <authorList>
            <person name="Stanojkovic A."/>
            <person name="Skoupy S."/>
            <person name="Skaloud P."/>
            <person name="Dvorak P."/>
        </authorList>
    </citation>
    <scope>NUCLEOTIDE SEQUENCE [LARGE SCALE GENOMIC DNA]</scope>
    <source>
        <strain evidence="4 5">D3b</strain>
    </source>
</reference>
<sequence length="671" mass="74165">MAKVLLSGLGNLYHDLGQYSQAQEYYQESLMIVRDLDNKPGEGDILIGLGNVYVSLGDYPQAEQSYEQSLQIKRELGDRPGQGNALVGLGILYSYLEDYAKAREYLEESLTIKQSLGDQVGEANSLHNLGVVVVLLKDYPNAEQFLRKALVIYQNIGDKVGEASVLHNLSNIYQIQGDYNQAEEFLWAAIAINEQLRPGLTDPQKISLVDQQAVTYEMLQSVLLAQNKIEPALEVSERGRARAFVELLAQRFAETPESIVTVAPPNLAQIRKIAAEQNATIVQYSQIRQGFTVGDKKYLEGSELYIWVIEPTGKISFRLTNLDSLLAQEKAGLVQFIANTLCFENYSCLRNIRVRQSRRGSPEVIREGDLEANQRTEPKSPNSAEGTVSGQFRKLHEILIEPIADLLPSNPNERVIFVPHDSLFLVPFPALQDASGKYLIEKHTILTSPSIQVLEFTRDRLSQVRMTHPLGKTGEVLVVGNPIMPVLESGQLRPLPGSEQEAQNIGKLWNVSPVIGEAATKSRVVQQMQSSQIIHLATHGSFDSNVPLESWVALTPSGTDNGFLTAGEIFGLNLNAELVVLSACNTGRGKITGDGVVGLSRSFISAGVPSLLVSLWEVPDYATALLMQEFYQVFQENGDKAQALRQAMLTTMQQYPDPFEWAAFTLMGEAE</sequence>
<keyword evidence="5" id="KW-1185">Reference proteome</keyword>
<feature type="repeat" description="TPR" evidence="1">
    <location>
        <begin position="83"/>
        <end position="116"/>
    </location>
</feature>
<feature type="domain" description="CHAT" evidence="3">
    <location>
        <begin position="393"/>
        <end position="669"/>
    </location>
</feature>
<gene>
    <name evidence="4" type="ORF">NG792_19990</name>
</gene>
<dbReference type="SMART" id="SM00028">
    <property type="entry name" value="TPR"/>
    <property type="match status" value="5"/>
</dbReference>
<evidence type="ECO:0000313" key="4">
    <source>
        <dbReference type="EMBL" id="MCT7980005.1"/>
    </source>
</evidence>
<evidence type="ECO:0000313" key="5">
    <source>
        <dbReference type="Proteomes" id="UP001525961"/>
    </source>
</evidence>
<dbReference type="SUPFAM" id="SSF48452">
    <property type="entry name" value="TPR-like"/>
    <property type="match status" value="1"/>
</dbReference>
<accession>A0ABT2NBC5</accession>
<dbReference type="EMBL" id="JAMXFA010000030">
    <property type="protein sequence ID" value="MCT7980005.1"/>
    <property type="molecule type" value="Genomic_DNA"/>
</dbReference>
<feature type="repeat" description="TPR" evidence="1">
    <location>
        <begin position="43"/>
        <end position="76"/>
    </location>
</feature>
<feature type="repeat" description="TPR" evidence="1">
    <location>
        <begin position="163"/>
        <end position="196"/>
    </location>
</feature>
<organism evidence="4 5">
    <name type="scientific">Laspinema olomoucense D3b</name>
    <dbReference type="NCBI Taxonomy" id="2953688"/>
    <lineage>
        <taxon>Bacteria</taxon>
        <taxon>Bacillati</taxon>
        <taxon>Cyanobacteriota</taxon>
        <taxon>Cyanophyceae</taxon>
        <taxon>Oscillatoriophycideae</taxon>
        <taxon>Oscillatoriales</taxon>
        <taxon>Laspinemataceae</taxon>
        <taxon>Laspinema</taxon>
        <taxon>Laspinema olomoucense</taxon>
    </lineage>
</organism>
<dbReference type="InterPro" id="IPR024983">
    <property type="entry name" value="CHAT_dom"/>
</dbReference>
<dbReference type="Pfam" id="PF12770">
    <property type="entry name" value="CHAT"/>
    <property type="match status" value="1"/>
</dbReference>
<feature type="compositionally biased region" description="Polar residues" evidence="2">
    <location>
        <begin position="379"/>
        <end position="388"/>
    </location>
</feature>
<proteinExistence type="predicted"/>
<dbReference type="PANTHER" id="PTHR10098">
    <property type="entry name" value="RAPSYN-RELATED"/>
    <property type="match status" value="1"/>
</dbReference>